<evidence type="ECO:0000313" key="3">
    <source>
        <dbReference type="Proteomes" id="UP000509222"/>
    </source>
</evidence>
<keyword evidence="3" id="KW-1185">Reference proteome</keyword>
<gene>
    <name evidence="2" type="ORF">HF394_14215</name>
</gene>
<dbReference type="RefSeq" id="WP_176294780.1">
    <property type="nucleotide sequence ID" value="NZ_CP051177.1"/>
</dbReference>
<dbReference type="EMBL" id="CP051177">
    <property type="protein sequence ID" value="QKX51623.1"/>
    <property type="molecule type" value="Genomic_DNA"/>
</dbReference>
<keyword evidence="1" id="KW-1133">Transmembrane helix</keyword>
<dbReference type="Gene3D" id="1.25.40.10">
    <property type="entry name" value="Tetratricopeptide repeat domain"/>
    <property type="match status" value="1"/>
</dbReference>
<keyword evidence="1" id="KW-0472">Membrane</keyword>
<sequence length="512" mass="58746">MNSKMKFFTLILVLVAASVASFLLIFQQGLVGGLAIASLFLLVCLVLFVLSVYGVVTDRFEFMGFRTVREHIGLMIFSIFLSTVVGSFAVANSFVEYTVGDNNLAYAEKSRLFASSIFQVPSQKELMKTEKNGVTYYYSEEQELHIEKIDQLLQEEKQGFYSYFGIKDDSGLSIEFHGSYESLESSSGMEGIAGYYNSGNRTIHLIPDDEIWELILLHEYTHYQSHLYAVENNLGIQRIPSWFEEGLADFLAEDNSYWYDLQSVELINFRSLDIYTEFEEASTESYDPYAQSFLAVQSLVMDHGTEFIPDLLTSRNTSEFYRKLEELTGMELAEFEKTFLKDMLEEQKTRNAKLDQAYNAIDTKQFDKAEEILKNLQKSGNKFDVDEAYWILTDVYLEQGLYEKTIAALEEKISKGEEEFLIDDLLLLAEVQLIMDPAKSLELAKKAKALNEESGDYYDPLELDLLEQAYQKINSPSALSGYKMIFDQELVWNPYVLEDLNEKLAKEYPGKF</sequence>
<feature type="transmembrane region" description="Helical" evidence="1">
    <location>
        <begin position="30"/>
        <end position="53"/>
    </location>
</feature>
<dbReference type="AlphaFoldDB" id="A0A7H8QEE0"/>
<organism evidence="2 3">
    <name type="scientific">Planococcus glaciei</name>
    <dbReference type="NCBI Taxonomy" id="459472"/>
    <lineage>
        <taxon>Bacteria</taxon>
        <taxon>Bacillati</taxon>
        <taxon>Bacillota</taxon>
        <taxon>Bacilli</taxon>
        <taxon>Bacillales</taxon>
        <taxon>Caryophanaceae</taxon>
        <taxon>Planococcus</taxon>
    </lineage>
</organism>
<reference evidence="2 3" key="1">
    <citation type="submission" date="2020-04" db="EMBL/GenBank/DDBJ databases">
        <authorList>
            <person name="Pajer P."/>
            <person name="Broz P."/>
        </authorList>
    </citation>
    <scope>NUCLEOTIDE SEQUENCE [LARGE SCALE GENOMIC DNA]</scope>
    <source>
        <strain evidence="3">NRL-ATB46093</strain>
    </source>
</reference>
<reference evidence="3" key="2">
    <citation type="submission" date="2020-06" db="EMBL/GenBank/DDBJ databases">
        <title>Isolation of Planomicrobium glaciei.</title>
        <authorList>
            <person name="Malisova L."/>
            <person name="Safrankova R."/>
            <person name="Jakubu V."/>
            <person name="Spanelova P."/>
        </authorList>
    </citation>
    <scope>NUCLEOTIDE SEQUENCE [LARGE SCALE GENOMIC DNA]</scope>
    <source>
        <strain evidence="3">NRL-ATB46093</strain>
    </source>
</reference>
<name>A0A7H8QEE0_9BACL</name>
<proteinExistence type="predicted"/>
<dbReference type="InterPro" id="IPR011990">
    <property type="entry name" value="TPR-like_helical_dom_sf"/>
</dbReference>
<feature type="transmembrane region" description="Helical" evidence="1">
    <location>
        <begin position="74"/>
        <end position="95"/>
    </location>
</feature>
<protein>
    <submittedName>
        <fullName evidence="2">Uncharacterized protein</fullName>
    </submittedName>
</protein>
<keyword evidence="1" id="KW-0812">Transmembrane</keyword>
<accession>A0A7H8QEE0</accession>
<evidence type="ECO:0000256" key="1">
    <source>
        <dbReference type="SAM" id="Phobius"/>
    </source>
</evidence>
<dbReference type="Proteomes" id="UP000509222">
    <property type="component" value="Chromosome"/>
</dbReference>
<evidence type="ECO:0000313" key="2">
    <source>
        <dbReference type="EMBL" id="QKX51623.1"/>
    </source>
</evidence>